<evidence type="ECO:0000313" key="3">
    <source>
        <dbReference type="Proteomes" id="UP001418222"/>
    </source>
</evidence>
<evidence type="ECO:0000313" key="2">
    <source>
        <dbReference type="EMBL" id="KAK8940825.1"/>
    </source>
</evidence>
<sequence length="147" mass="16559">MLIFLTSCRFLWGIAHDHQSIVRTTTGRAPLIVRSAYSASVFKAQFRDLGQRSSLFRSGVAREAPFYSSTVPPPIYTLREAFSGHSKPSSTFGELLAISNKQRELLVTFLWTKGRKDQRKGKKTEKNKWIDDPLASGSNHGQSREVD</sequence>
<accession>A0AAP0BJL5</accession>
<evidence type="ECO:0000256" key="1">
    <source>
        <dbReference type="SAM" id="MobiDB-lite"/>
    </source>
</evidence>
<gene>
    <name evidence="2" type="ORF">KSP39_PZI009706</name>
</gene>
<dbReference type="AlphaFoldDB" id="A0AAP0BJL5"/>
<dbReference type="Proteomes" id="UP001418222">
    <property type="component" value="Unassembled WGS sequence"/>
</dbReference>
<dbReference type="EMBL" id="JBBWWQ010000008">
    <property type="protein sequence ID" value="KAK8940825.1"/>
    <property type="molecule type" value="Genomic_DNA"/>
</dbReference>
<name>A0AAP0BJL5_9ASPA</name>
<feature type="region of interest" description="Disordered" evidence="1">
    <location>
        <begin position="116"/>
        <end position="147"/>
    </location>
</feature>
<reference evidence="2 3" key="1">
    <citation type="journal article" date="2022" name="Nat. Plants">
        <title>Genomes of leafy and leafless Platanthera orchids illuminate the evolution of mycoheterotrophy.</title>
        <authorList>
            <person name="Li M.H."/>
            <person name="Liu K.W."/>
            <person name="Li Z."/>
            <person name="Lu H.C."/>
            <person name="Ye Q.L."/>
            <person name="Zhang D."/>
            <person name="Wang J.Y."/>
            <person name="Li Y.F."/>
            <person name="Zhong Z.M."/>
            <person name="Liu X."/>
            <person name="Yu X."/>
            <person name="Liu D.K."/>
            <person name="Tu X.D."/>
            <person name="Liu B."/>
            <person name="Hao Y."/>
            <person name="Liao X.Y."/>
            <person name="Jiang Y.T."/>
            <person name="Sun W.H."/>
            <person name="Chen J."/>
            <person name="Chen Y.Q."/>
            <person name="Ai Y."/>
            <person name="Zhai J.W."/>
            <person name="Wu S.S."/>
            <person name="Zhou Z."/>
            <person name="Hsiao Y.Y."/>
            <person name="Wu W.L."/>
            <person name="Chen Y.Y."/>
            <person name="Lin Y.F."/>
            <person name="Hsu J.L."/>
            <person name="Li C.Y."/>
            <person name="Wang Z.W."/>
            <person name="Zhao X."/>
            <person name="Zhong W.Y."/>
            <person name="Ma X.K."/>
            <person name="Ma L."/>
            <person name="Huang J."/>
            <person name="Chen G.Z."/>
            <person name="Huang M.Z."/>
            <person name="Huang L."/>
            <person name="Peng D.H."/>
            <person name="Luo Y.B."/>
            <person name="Zou S.Q."/>
            <person name="Chen S.P."/>
            <person name="Lan S."/>
            <person name="Tsai W.C."/>
            <person name="Van de Peer Y."/>
            <person name="Liu Z.J."/>
        </authorList>
    </citation>
    <scope>NUCLEOTIDE SEQUENCE [LARGE SCALE GENOMIC DNA]</scope>
    <source>
        <strain evidence="2">Lor287</strain>
    </source>
</reference>
<protein>
    <submittedName>
        <fullName evidence="2">Uncharacterized protein</fullName>
    </submittedName>
</protein>
<keyword evidence="3" id="KW-1185">Reference proteome</keyword>
<proteinExistence type="predicted"/>
<organism evidence="2 3">
    <name type="scientific">Platanthera zijinensis</name>
    <dbReference type="NCBI Taxonomy" id="2320716"/>
    <lineage>
        <taxon>Eukaryota</taxon>
        <taxon>Viridiplantae</taxon>
        <taxon>Streptophyta</taxon>
        <taxon>Embryophyta</taxon>
        <taxon>Tracheophyta</taxon>
        <taxon>Spermatophyta</taxon>
        <taxon>Magnoliopsida</taxon>
        <taxon>Liliopsida</taxon>
        <taxon>Asparagales</taxon>
        <taxon>Orchidaceae</taxon>
        <taxon>Orchidoideae</taxon>
        <taxon>Orchideae</taxon>
        <taxon>Orchidinae</taxon>
        <taxon>Platanthera</taxon>
    </lineage>
</organism>
<comment type="caution">
    <text evidence="2">The sequence shown here is derived from an EMBL/GenBank/DDBJ whole genome shotgun (WGS) entry which is preliminary data.</text>
</comment>